<dbReference type="EMBL" id="ML213503">
    <property type="protein sequence ID" value="TFK56936.1"/>
    <property type="molecule type" value="Genomic_DNA"/>
</dbReference>
<keyword evidence="3" id="KW-1185">Reference proteome</keyword>
<evidence type="ECO:0000313" key="2">
    <source>
        <dbReference type="EMBL" id="TFK56936.1"/>
    </source>
</evidence>
<sequence length="110" mass="13237">MARLSVTKVSVVSQVCISSPLTHLVIDERPYDPRPYDSRYARDFDDRRGGRGGHRDEYRGGRGGGYDRDYREDYDRGYRDYDRRYDDRRGGGGGYEDRRYEDRRYEDRRY</sequence>
<dbReference type="STRING" id="5364.A0A5C3NKD8"/>
<proteinExistence type="predicted"/>
<protein>
    <submittedName>
        <fullName evidence="2">Uncharacterized protein</fullName>
    </submittedName>
</protein>
<feature type="region of interest" description="Disordered" evidence="1">
    <location>
        <begin position="28"/>
        <end position="110"/>
    </location>
</feature>
<dbReference type="Proteomes" id="UP000305948">
    <property type="component" value="Unassembled WGS sequence"/>
</dbReference>
<evidence type="ECO:0000313" key="3">
    <source>
        <dbReference type="Proteomes" id="UP000305948"/>
    </source>
</evidence>
<reference evidence="2 3" key="1">
    <citation type="journal article" date="2019" name="Nat. Ecol. Evol.">
        <title>Megaphylogeny resolves global patterns of mushroom evolution.</title>
        <authorList>
            <person name="Varga T."/>
            <person name="Krizsan K."/>
            <person name="Foldi C."/>
            <person name="Dima B."/>
            <person name="Sanchez-Garcia M."/>
            <person name="Sanchez-Ramirez S."/>
            <person name="Szollosi G.J."/>
            <person name="Szarkandi J.G."/>
            <person name="Papp V."/>
            <person name="Albert L."/>
            <person name="Andreopoulos W."/>
            <person name="Angelini C."/>
            <person name="Antonin V."/>
            <person name="Barry K.W."/>
            <person name="Bougher N.L."/>
            <person name="Buchanan P."/>
            <person name="Buyck B."/>
            <person name="Bense V."/>
            <person name="Catcheside P."/>
            <person name="Chovatia M."/>
            <person name="Cooper J."/>
            <person name="Damon W."/>
            <person name="Desjardin D."/>
            <person name="Finy P."/>
            <person name="Geml J."/>
            <person name="Haridas S."/>
            <person name="Hughes K."/>
            <person name="Justo A."/>
            <person name="Karasinski D."/>
            <person name="Kautmanova I."/>
            <person name="Kiss B."/>
            <person name="Kocsube S."/>
            <person name="Kotiranta H."/>
            <person name="LaButti K.M."/>
            <person name="Lechner B.E."/>
            <person name="Liimatainen K."/>
            <person name="Lipzen A."/>
            <person name="Lukacs Z."/>
            <person name="Mihaltcheva S."/>
            <person name="Morgado L.N."/>
            <person name="Niskanen T."/>
            <person name="Noordeloos M.E."/>
            <person name="Ohm R.A."/>
            <person name="Ortiz-Santana B."/>
            <person name="Ovrebo C."/>
            <person name="Racz N."/>
            <person name="Riley R."/>
            <person name="Savchenko A."/>
            <person name="Shiryaev A."/>
            <person name="Soop K."/>
            <person name="Spirin V."/>
            <person name="Szebenyi C."/>
            <person name="Tomsovsky M."/>
            <person name="Tulloss R.E."/>
            <person name="Uehling J."/>
            <person name="Grigoriev I.V."/>
            <person name="Vagvolgyi C."/>
            <person name="Papp T."/>
            <person name="Martin F.M."/>
            <person name="Miettinen O."/>
            <person name="Hibbett D.S."/>
            <person name="Nagy L.G."/>
        </authorList>
    </citation>
    <scope>NUCLEOTIDE SEQUENCE [LARGE SCALE GENOMIC DNA]</scope>
    <source>
        <strain evidence="2 3">OMC1185</strain>
    </source>
</reference>
<organism evidence="2 3">
    <name type="scientific">Heliocybe sulcata</name>
    <dbReference type="NCBI Taxonomy" id="5364"/>
    <lineage>
        <taxon>Eukaryota</taxon>
        <taxon>Fungi</taxon>
        <taxon>Dikarya</taxon>
        <taxon>Basidiomycota</taxon>
        <taxon>Agaricomycotina</taxon>
        <taxon>Agaricomycetes</taxon>
        <taxon>Gloeophyllales</taxon>
        <taxon>Gloeophyllaceae</taxon>
        <taxon>Heliocybe</taxon>
    </lineage>
</organism>
<dbReference type="AlphaFoldDB" id="A0A5C3NKD8"/>
<evidence type="ECO:0000256" key="1">
    <source>
        <dbReference type="SAM" id="MobiDB-lite"/>
    </source>
</evidence>
<gene>
    <name evidence="2" type="ORF">OE88DRAFT_1650458</name>
</gene>
<accession>A0A5C3NKD8</accession>
<name>A0A5C3NKD8_9AGAM</name>